<feature type="transmembrane region" description="Helical" evidence="1">
    <location>
        <begin position="132"/>
        <end position="150"/>
    </location>
</feature>
<keyword evidence="1" id="KW-0472">Membrane</keyword>
<feature type="transmembrane region" description="Helical" evidence="1">
    <location>
        <begin position="221"/>
        <end position="241"/>
    </location>
</feature>
<name>A0A2U8FHC5_9PAST</name>
<evidence type="ECO:0000313" key="2">
    <source>
        <dbReference type="EMBL" id="AWI50327.1"/>
    </source>
</evidence>
<organism evidence="2 3">
    <name type="scientific">Actinobacillus porcitonsillarum</name>
    <dbReference type="NCBI Taxonomy" id="189834"/>
    <lineage>
        <taxon>Bacteria</taxon>
        <taxon>Pseudomonadati</taxon>
        <taxon>Pseudomonadota</taxon>
        <taxon>Gammaproteobacteria</taxon>
        <taxon>Pasteurellales</taxon>
        <taxon>Pasteurellaceae</taxon>
        <taxon>Actinobacillus</taxon>
    </lineage>
</organism>
<feature type="transmembrane region" description="Helical" evidence="1">
    <location>
        <begin position="105"/>
        <end position="126"/>
    </location>
</feature>
<gene>
    <name evidence="2" type="ORF">DDU33_01895</name>
</gene>
<dbReference type="EMBL" id="CP029206">
    <property type="protein sequence ID" value="AWI50327.1"/>
    <property type="molecule type" value="Genomic_DNA"/>
</dbReference>
<dbReference type="Proteomes" id="UP000244920">
    <property type="component" value="Chromosome"/>
</dbReference>
<dbReference type="AlphaFoldDB" id="A0A2U8FHC5"/>
<feature type="transmembrane region" description="Helical" evidence="1">
    <location>
        <begin position="21"/>
        <end position="45"/>
    </location>
</feature>
<protein>
    <submittedName>
        <fullName evidence="2">Uncharacterized protein</fullName>
    </submittedName>
</protein>
<keyword evidence="3" id="KW-1185">Reference proteome</keyword>
<accession>A0A2U8FHC5</accession>
<feature type="transmembrane region" description="Helical" evidence="1">
    <location>
        <begin position="189"/>
        <end position="209"/>
    </location>
</feature>
<feature type="transmembrane region" description="Helical" evidence="1">
    <location>
        <begin position="157"/>
        <end position="177"/>
    </location>
</feature>
<dbReference type="KEGG" id="apor:DDU33_01895"/>
<evidence type="ECO:0000313" key="3">
    <source>
        <dbReference type="Proteomes" id="UP000244920"/>
    </source>
</evidence>
<proteinExistence type="predicted"/>
<sequence>MLPFKPYRHRKNNDYLKEYNIINSTVGILAITAIITGILTNAFILKYLKEIDSSELFIESISNNFSAIFIPISIVIFYSLFLMNSLPIRSFFAVKRNNNYSKNRLYIEIICLMEIIFIPLISIVLIKGGWELLIITLPIISTYFFLLHSIRQSIEFFPYFCFTISIFLISPIIIIIFDGDINNLTIEKMAFLYFIFMGFSFFLNNTYLLNIKKHKRAPVRFYLLSSVTIIFAVSTSPFEIFKIDIVRNSLRSIGIIDNNSKTYFIEKTFIQKSLKNTHSLTNTKPTNTEQYKAYCGKIYWKSNTEVVFKQMNDNEYIRIPKDKVYEFQGKHILCEIDFLITK</sequence>
<keyword evidence="1" id="KW-0812">Transmembrane</keyword>
<keyword evidence="1" id="KW-1133">Transmembrane helix</keyword>
<evidence type="ECO:0000256" key="1">
    <source>
        <dbReference type="SAM" id="Phobius"/>
    </source>
</evidence>
<reference evidence="3" key="1">
    <citation type="submission" date="2018-05" db="EMBL/GenBank/DDBJ databases">
        <title>Complete genome sequence of Actinobacillus porcitonsillarum reference strain 9953L55 (CCUG 46996).</title>
        <authorList>
            <person name="Dona V."/>
            <person name="Perreten V."/>
        </authorList>
    </citation>
    <scope>NUCLEOTIDE SEQUENCE [LARGE SCALE GENOMIC DNA]</scope>
    <source>
        <strain evidence="3">9953L55</strain>
    </source>
</reference>
<dbReference type="RefSeq" id="WP_005819497.1">
    <property type="nucleotide sequence ID" value="NZ_CP029206.1"/>
</dbReference>
<feature type="transmembrane region" description="Helical" evidence="1">
    <location>
        <begin position="65"/>
        <end position="84"/>
    </location>
</feature>